<feature type="DNA-binding region" description="H-T-H motif" evidence="4">
    <location>
        <begin position="29"/>
        <end position="48"/>
    </location>
</feature>
<evidence type="ECO:0000256" key="4">
    <source>
        <dbReference type="PROSITE-ProRule" id="PRU00335"/>
    </source>
</evidence>
<dbReference type="Proteomes" id="UP000427769">
    <property type="component" value="Chromosome"/>
</dbReference>
<keyword evidence="3" id="KW-0804">Transcription</keyword>
<dbReference type="InterPro" id="IPR036271">
    <property type="entry name" value="Tet_transcr_reg_TetR-rel_C_sf"/>
</dbReference>
<evidence type="ECO:0000259" key="5">
    <source>
        <dbReference type="PROSITE" id="PS50977"/>
    </source>
</evidence>
<dbReference type="InterPro" id="IPR050624">
    <property type="entry name" value="HTH-type_Tx_Regulator"/>
</dbReference>
<evidence type="ECO:0000256" key="1">
    <source>
        <dbReference type="ARBA" id="ARBA00023015"/>
    </source>
</evidence>
<dbReference type="PRINTS" id="PR00455">
    <property type="entry name" value="HTHTETR"/>
</dbReference>
<dbReference type="PANTHER" id="PTHR43479">
    <property type="entry name" value="ACREF/ENVCD OPERON REPRESSOR-RELATED"/>
    <property type="match status" value="1"/>
</dbReference>
<sequence length="201" mass="22714">MDDKRERTRQQLVSAAIDVFHDNGFQNTRVSDIVARAGLAQGTFYLHFKSKENIFNHICSEFKTMFLSLLDRSAADMFAGDCLETVRSSLNAFNRELIALFAANYKMAQLLFVEGRSYGGTFAQLFESIYSAFIEKIVAHLAIGREKGHIAFDDAETEAAFLIGLFDSSLFYFLRIRNQIDIDALSARMTDFMLGGLSKRD</sequence>
<dbReference type="Gene3D" id="1.10.357.10">
    <property type="entry name" value="Tetracycline Repressor, domain 2"/>
    <property type="match status" value="1"/>
</dbReference>
<dbReference type="Gene3D" id="1.10.10.60">
    <property type="entry name" value="Homeodomain-like"/>
    <property type="match status" value="1"/>
</dbReference>
<proteinExistence type="predicted"/>
<dbReference type="RefSeq" id="WP_155307520.1">
    <property type="nucleotide sequence ID" value="NZ_AP021875.1"/>
</dbReference>
<evidence type="ECO:0000256" key="2">
    <source>
        <dbReference type="ARBA" id="ARBA00023125"/>
    </source>
</evidence>
<dbReference type="PROSITE" id="PS50977">
    <property type="entry name" value="HTH_TETR_2"/>
    <property type="match status" value="1"/>
</dbReference>
<organism evidence="6 7">
    <name type="scientific">Desulfosarcina widdelii</name>
    <dbReference type="NCBI Taxonomy" id="947919"/>
    <lineage>
        <taxon>Bacteria</taxon>
        <taxon>Pseudomonadati</taxon>
        <taxon>Thermodesulfobacteriota</taxon>
        <taxon>Desulfobacteria</taxon>
        <taxon>Desulfobacterales</taxon>
        <taxon>Desulfosarcinaceae</taxon>
        <taxon>Desulfosarcina</taxon>
    </lineage>
</organism>
<feature type="domain" description="HTH tetR-type" evidence="5">
    <location>
        <begin position="6"/>
        <end position="66"/>
    </location>
</feature>
<dbReference type="InterPro" id="IPR009057">
    <property type="entry name" value="Homeodomain-like_sf"/>
</dbReference>
<dbReference type="AlphaFoldDB" id="A0A5K7ZFL0"/>
<evidence type="ECO:0000313" key="7">
    <source>
        <dbReference type="Proteomes" id="UP000427769"/>
    </source>
</evidence>
<name>A0A5K7ZFL0_9BACT</name>
<dbReference type="SUPFAM" id="SSF46689">
    <property type="entry name" value="Homeodomain-like"/>
    <property type="match status" value="1"/>
</dbReference>
<keyword evidence="2 4" id="KW-0238">DNA-binding</keyword>
<evidence type="ECO:0000256" key="3">
    <source>
        <dbReference type="ARBA" id="ARBA00023163"/>
    </source>
</evidence>
<dbReference type="KEGG" id="dwd:DSCW_63560"/>
<dbReference type="SUPFAM" id="SSF48498">
    <property type="entry name" value="Tetracyclin repressor-like, C-terminal domain"/>
    <property type="match status" value="1"/>
</dbReference>
<dbReference type="EMBL" id="AP021875">
    <property type="protein sequence ID" value="BBO78939.1"/>
    <property type="molecule type" value="Genomic_DNA"/>
</dbReference>
<dbReference type="InterPro" id="IPR001647">
    <property type="entry name" value="HTH_TetR"/>
</dbReference>
<dbReference type="PANTHER" id="PTHR43479:SF11">
    <property type="entry name" value="ACREF_ENVCD OPERON REPRESSOR-RELATED"/>
    <property type="match status" value="1"/>
</dbReference>
<dbReference type="OrthoDB" id="9793734at2"/>
<protein>
    <submittedName>
        <fullName evidence="6">Putative transcriptional regulator, TetR family protein</fullName>
    </submittedName>
</protein>
<evidence type="ECO:0000313" key="6">
    <source>
        <dbReference type="EMBL" id="BBO78939.1"/>
    </source>
</evidence>
<accession>A0A5K7ZFL0</accession>
<gene>
    <name evidence="6" type="ORF">DSCW_63560</name>
</gene>
<dbReference type="Pfam" id="PF00440">
    <property type="entry name" value="TetR_N"/>
    <property type="match status" value="1"/>
</dbReference>
<keyword evidence="1" id="KW-0805">Transcription regulation</keyword>
<reference evidence="6 7" key="1">
    <citation type="submission" date="2019-11" db="EMBL/GenBank/DDBJ databases">
        <title>Comparative genomics of hydrocarbon-degrading Desulfosarcina strains.</title>
        <authorList>
            <person name="Watanabe M."/>
            <person name="Kojima H."/>
            <person name="Fukui M."/>
        </authorList>
    </citation>
    <scope>NUCLEOTIDE SEQUENCE [LARGE SCALE GENOMIC DNA]</scope>
    <source>
        <strain evidence="6 7">PP31</strain>
    </source>
</reference>
<keyword evidence="7" id="KW-1185">Reference proteome</keyword>
<dbReference type="FunFam" id="1.10.10.60:FF:000141">
    <property type="entry name" value="TetR family transcriptional regulator"/>
    <property type="match status" value="1"/>
</dbReference>
<dbReference type="GO" id="GO:0003677">
    <property type="term" value="F:DNA binding"/>
    <property type="evidence" value="ECO:0007669"/>
    <property type="project" value="UniProtKB-UniRule"/>
</dbReference>